<organism evidence="1 2">
    <name type="scientific">Triticum turgidum subsp. durum</name>
    <name type="common">Durum wheat</name>
    <name type="synonym">Triticum durum</name>
    <dbReference type="NCBI Taxonomy" id="4567"/>
    <lineage>
        <taxon>Eukaryota</taxon>
        <taxon>Viridiplantae</taxon>
        <taxon>Streptophyta</taxon>
        <taxon>Embryophyta</taxon>
        <taxon>Tracheophyta</taxon>
        <taxon>Spermatophyta</taxon>
        <taxon>Magnoliopsida</taxon>
        <taxon>Liliopsida</taxon>
        <taxon>Poales</taxon>
        <taxon>Poaceae</taxon>
        <taxon>BOP clade</taxon>
        <taxon>Pooideae</taxon>
        <taxon>Triticodae</taxon>
        <taxon>Triticeae</taxon>
        <taxon>Triticinae</taxon>
        <taxon>Triticum</taxon>
    </lineage>
</organism>
<sequence length="188" mass="19639">MTMMAYGGWGSSSTAPPPLTLKLQVNTRTNRVVCAEAEKDMADLLFSFGNIPLGAAGRLLGRGSMGSFGNLSQSLGGLHASYIIDQDARDALLAPTGRGLLLLAGGGSSSSSSGGFVRGAVTYTVMDDLTVTPMSVISLATILKNNKIKDIGHLEERPVLVGPTEALELLKASLQSNTVLTDVFLRRA</sequence>
<dbReference type="EMBL" id="LT934117">
    <property type="protein sequence ID" value="VAH98928.1"/>
    <property type="molecule type" value="Genomic_DNA"/>
</dbReference>
<dbReference type="PANTHER" id="PTHR33103:SF116">
    <property type="entry name" value="DUF674 FAMILY PROTEIN"/>
    <property type="match status" value="1"/>
</dbReference>
<dbReference type="Pfam" id="PF05056">
    <property type="entry name" value="DUF674"/>
    <property type="match status" value="2"/>
</dbReference>
<proteinExistence type="predicted"/>
<dbReference type="InterPro" id="IPR007750">
    <property type="entry name" value="DUF674"/>
</dbReference>
<accession>A0A9R0SQ90</accession>
<dbReference type="Proteomes" id="UP000324705">
    <property type="component" value="Chromosome 4A"/>
</dbReference>
<protein>
    <submittedName>
        <fullName evidence="1">Uncharacterized protein</fullName>
    </submittedName>
</protein>
<gene>
    <name evidence="1" type="ORF">TRITD_4Av1G249500</name>
</gene>
<name>A0A9R0SQ90_TRITD</name>
<dbReference type="PANTHER" id="PTHR33103">
    <property type="entry name" value="OS01G0153900 PROTEIN"/>
    <property type="match status" value="1"/>
</dbReference>
<dbReference type="Gramene" id="TRITD4Av1G249500.1">
    <property type="protein sequence ID" value="TRITD4Av1G249500.1"/>
    <property type="gene ID" value="TRITD4Av1G249500"/>
</dbReference>
<dbReference type="OMA" id="HASYIID"/>
<evidence type="ECO:0000313" key="2">
    <source>
        <dbReference type="Proteomes" id="UP000324705"/>
    </source>
</evidence>
<keyword evidence="2" id="KW-1185">Reference proteome</keyword>
<evidence type="ECO:0000313" key="1">
    <source>
        <dbReference type="EMBL" id="VAH98928.1"/>
    </source>
</evidence>
<reference evidence="1 2" key="1">
    <citation type="submission" date="2017-09" db="EMBL/GenBank/DDBJ databases">
        <authorList>
            <consortium name="International Durum Wheat Genome Sequencing Consortium (IDWGSC)"/>
            <person name="Milanesi L."/>
        </authorList>
    </citation>
    <scope>NUCLEOTIDE SEQUENCE [LARGE SCALE GENOMIC DNA]</scope>
    <source>
        <strain evidence="2">cv. Svevo</strain>
    </source>
</reference>
<dbReference type="AlphaFoldDB" id="A0A9R0SQ90"/>